<reference evidence="2 3" key="1">
    <citation type="submission" date="2019-12" db="EMBL/GenBank/DDBJ databases">
        <authorList>
            <person name="Floudas D."/>
            <person name="Bentzer J."/>
            <person name="Ahren D."/>
            <person name="Johansson T."/>
            <person name="Persson P."/>
            <person name="Tunlid A."/>
        </authorList>
    </citation>
    <scope>NUCLEOTIDE SEQUENCE [LARGE SCALE GENOMIC DNA]</scope>
    <source>
        <strain evidence="2 3">CBS 102.39</strain>
    </source>
</reference>
<accession>A0A8H4VPZ9</accession>
<comment type="caution">
    <text evidence="2">The sequence shown here is derived from an EMBL/GenBank/DDBJ whole genome shotgun (WGS) entry which is preliminary data.</text>
</comment>
<dbReference type="EMBL" id="JAACJL010000032">
    <property type="protein sequence ID" value="KAF4616110.1"/>
    <property type="molecule type" value="Genomic_DNA"/>
</dbReference>
<feature type="compositionally biased region" description="Low complexity" evidence="1">
    <location>
        <begin position="1"/>
        <end position="15"/>
    </location>
</feature>
<keyword evidence="3" id="KW-1185">Reference proteome</keyword>
<protein>
    <recommendedName>
        <fullName evidence="4">PLAC8-domain-containing protein</fullName>
    </recommendedName>
</protein>
<evidence type="ECO:0000256" key="1">
    <source>
        <dbReference type="SAM" id="MobiDB-lite"/>
    </source>
</evidence>
<evidence type="ECO:0008006" key="4">
    <source>
        <dbReference type="Google" id="ProtNLM"/>
    </source>
</evidence>
<name>A0A8H4VPZ9_9AGAR</name>
<evidence type="ECO:0000313" key="2">
    <source>
        <dbReference type="EMBL" id="KAF4616110.1"/>
    </source>
</evidence>
<dbReference type="InterPro" id="IPR006461">
    <property type="entry name" value="PLAC_motif_containing"/>
</dbReference>
<evidence type="ECO:0000313" key="3">
    <source>
        <dbReference type="Proteomes" id="UP000521872"/>
    </source>
</evidence>
<feature type="region of interest" description="Disordered" evidence="1">
    <location>
        <begin position="1"/>
        <end position="31"/>
    </location>
</feature>
<dbReference type="AlphaFoldDB" id="A0A8H4VPZ9"/>
<sequence>MEKGPQNTQPQPTQQMILPPGGGNRNAKNLPVDSEGKRAWSFGLMDCFGDMNTCCLACWCPCLAHGRNRRRLDYLNQNGVPDPNRESVAGEDSVIYAIIEVACDMGWILQIGTRRNIRERYNIQGSGMSDCCAPFCCQACDLVQGSREIALEEESFFANKTSQA</sequence>
<dbReference type="Proteomes" id="UP000521872">
    <property type="component" value="Unassembled WGS sequence"/>
</dbReference>
<gene>
    <name evidence="2" type="ORF">D9613_011248</name>
</gene>
<dbReference type="PANTHER" id="PTHR15907">
    <property type="entry name" value="DUF614 FAMILY PROTEIN-RELATED"/>
    <property type="match status" value="1"/>
</dbReference>
<dbReference type="Pfam" id="PF04749">
    <property type="entry name" value="PLAC8"/>
    <property type="match status" value="1"/>
</dbReference>
<dbReference type="NCBIfam" id="TIGR01571">
    <property type="entry name" value="A_thal_Cys_rich"/>
    <property type="match status" value="1"/>
</dbReference>
<organism evidence="2 3">
    <name type="scientific">Agrocybe pediades</name>
    <dbReference type="NCBI Taxonomy" id="84607"/>
    <lineage>
        <taxon>Eukaryota</taxon>
        <taxon>Fungi</taxon>
        <taxon>Dikarya</taxon>
        <taxon>Basidiomycota</taxon>
        <taxon>Agaricomycotina</taxon>
        <taxon>Agaricomycetes</taxon>
        <taxon>Agaricomycetidae</taxon>
        <taxon>Agaricales</taxon>
        <taxon>Agaricineae</taxon>
        <taxon>Strophariaceae</taxon>
        <taxon>Agrocybe</taxon>
    </lineage>
</organism>
<proteinExistence type="predicted"/>